<keyword evidence="2" id="KW-0677">Repeat</keyword>
<feature type="disulfide bond" evidence="4">
    <location>
        <begin position="200"/>
        <end position="227"/>
    </location>
</feature>
<dbReference type="OrthoDB" id="406096at2759"/>
<evidence type="ECO:0000256" key="1">
    <source>
        <dbReference type="ARBA" id="ARBA00022729"/>
    </source>
</evidence>
<dbReference type="SMART" id="SM00032">
    <property type="entry name" value="CCP"/>
    <property type="match status" value="3"/>
</dbReference>
<keyword evidence="4" id="KW-0768">Sushi</keyword>
<feature type="domain" description="Sushi" evidence="5">
    <location>
        <begin position="115"/>
        <end position="170"/>
    </location>
</feature>
<sequence>MDRKNSTCLSTYIESNTLWEAVFKKSYRVIAVKILFPDRITEISTRVEILEDNRTVSNCENHPRITDIRRNSQLFICPHGVIGNTIRIMPVRTQTSSETEHFEICEVYVFIQWNQACLRPDLPYMATGVKIINPPKFVYECKEDYELVGDNTVYCQEDGTWTQTSFKCQRRTDCGKLPEVANGVIISNSTTINSTAWLKCNEGFRPLSDHLTYCLPTGMWTSLSFSCELIKCDQSPVIPHGSAELPNGFTYGSKMHITCDQGYMAVEPEFRECHKNGSWGNLNICTPTDDEKKSYFTPGATCSHYTTGQRRGRAQKVNSSLQARTLDS</sequence>
<accession>A0A4Y2GQH1</accession>
<keyword evidence="1" id="KW-0732">Signal</keyword>
<keyword evidence="3 4" id="KW-1015">Disulfide bond</keyword>
<dbReference type="CDD" id="cd00033">
    <property type="entry name" value="CCP"/>
    <property type="match status" value="3"/>
</dbReference>
<evidence type="ECO:0000256" key="3">
    <source>
        <dbReference type="ARBA" id="ARBA00023157"/>
    </source>
</evidence>
<dbReference type="Gene3D" id="2.60.120.260">
    <property type="entry name" value="Galactose-binding domain-like"/>
    <property type="match status" value="1"/>
</dbReference>
<evidence type="ECO:0000313" key="6">
    <source>
        <dbReference type="EMBL" id="GBM55980.1"/>
    </source>
</evidence>
<dbReference type="InterPro" id="IPR035976">
    <property type="entry name" value="Sushi/SCR/CCP_sf"/>
</dbReference>
<comment type="caution">
    <text evidence="4">Lacks conserved residue(s) required for the propagation of feature annotation.</text>
</comment>
<evidence type="ECO:0000256" key="4">
    <source>
        <dbReference type="PROSITE-ProRule" id="PRU00302"/>
    </source>
</evidence>
<feature type="disulfide bond" evidence="4">
    <location>
        <begin position="141"/>
        <end position="168"/>
    </location>
</feature>
<dbReference type="EMBL" id="BGPR01001523">
    <property type="protein sequence ID" value="GBM55980.1"/>
    <property type="molecule type" value="Genomic_DNA"/>
</dbReference>
<keyword evidence="7" id="KW-1185">Reference proteome</keyword>
<dbReference type="Gene3D" id="2.10.70.10">
    <property type="entry name" value="Complement Module, domain 1"/>
    <property type="match status" value="3"/>
</dbReference>
<dbReference type="PANTHER" id="PTHR45656">
    <property type="entry name" value="PROTEIN CBR-CLEC-78"/>
    <property type="match status" value="1"/>
</dbReference>
<dbReference type="AlphaFoldDB" id="A0A4Y2GQH1"/>
<dbReference type="InterPro" id="IPR000436">
    <property type="entry name" value="Sushi_SCR_CCP_dom"/>
</dbReference>
<organism evidence="6 7">
    <name type="scientific">Araneus ventricosus</name>
    <name type="common">Orbweaver spider</name>
    <name type="synonym">Epeira ventricosa</name>
    <dbReference type="NCBI Taxonomy" id="182803"/>
    <lineage>
        <taxon>Eukaryota</taxon>
        <taxon>Metazoa</taxon>
        <taxon>Ecdysozoa</taxon>
        <taxon>Arthropoda</taxon>
        <taxon>Chelicerata</taxon>
        <taxon>Arachnida</taxon>
        <taxon>Araneae</taxon>
        <taxon>Araneomorphae</taxon>
        <taxon>Entelegynae</taxon>
        <taxon>Araneoidea</taxon>
        <taxon>Araneidae</taxon>
        <taxon>Araneus</taxon>
    </lineage>
</organism>
<feature type="domain" description="Sushi" evidence="5">
    <location>
        <begin position="172"/>
        <end position="229"/>
    </location>
</feature>
<comment type="caution">
    <text evidence="6">The sequence shown here is derived from an EMBL/GenBank/DDBJ whole genome shotgun (WGS) entry which is preliminary data.</text>
</comment>
<evidence type="ECO:0000313" key="7">
    <source>
        <dbReference type="Proteomes" id="UP000499080"/>
    </source>
</evidence>
<evidence type="ECO:0000259" key="5">
    <source>
        <dbReference type="PROSITE" id="PS50923"/>
    </source>
</evidence>
<dbReference type="InterPro" id="IPR051277">
    <property type="entry name" value="SEZ6_CSMD_C4BPB_Regulators"/>
</dbReference>
<name>A0A4Y2GQH1_ARAVE</name>
<gene>
    <name evidence="6" type="primary">Svep1_26</name>
    <name evidence="6" type="ORF">AVEN_45129_1</name>
</gene>
<feature type="domain" description="Sushi" evidence="5">
    <location>
        <begin position="230"/>
        <end position="287"/>
    </location>
</feature>
<dbReference type="Proteomes" id="UP000499080">
    <property type="component" value="Unassembled WGS sequence"/>
</dbReference>
<evidence type="ECO:0000256" key="2">
    <source>
        <dbReference type="ARBA" id="ARBA00022737"/>
    </source>
</evidence>
<reference evidence="6 7" key="1">
    <citation type="journal article" date="2019" name="Sci. Rep.">
        <title>Orb-weaving spider Araneus ventricosus genome elucidates the spidroin gene catalogue.</title>
        <authorList>
            <person name="Kono N."/>
            <person name="Nakamura H."/>
            <person name="Ohtoshi R."/>
            <person name="Moran D.A.P."/>
            <person name="Shinohara A."/>
            <person name="Yoshida Y."/>
            <person name="Fujiwara M."/>
            <person name="Mori M."/>
            <person name="Tomita M."/>
            <person name="Arakawa K."/>
        </authorList>
    </citation>
    <scope>NUCLEOTIDE SEQUENCE [LARGE SCALE GENOMIC DNA]</scope>
</reference>
<dbReference type="Pfam" id="PF00084">
    <property type="entry name" value="Sushi"/>
    <property type="match status" value="3"/>
</dbReference>
<protein>
    <submittedName>
        <fullName evidence="6">Sushi, von Willebrand factor type A, EGF and pentraxin domain-containing protein 1</fullName>
    </submittedName>
</protein>
<dbReference type="PANTHER" id="PTHR45656:SF4">
    <property type="entry name" value="PROTEIN CBR-CLEC-78"/>
    <property type="match status" value="1"/>
</dbReference>
<dbReference type="PROSITE" id="PS50923">
    <property type="entry name" value="SUSHI"/>
    <property type="match status" value="3"/>
</dbReference>
<proteinExistence type="predicted"/>
<dbReference type="SUPFAM" id="SSF57535">
    <property type="entry name" value="Complement control module/SCR domain"/>
    <property type="match status" value="3"/>
</dbReference>